<proteinExistence type="predicted"/>
<gene>
    <name evidence="1" type="ORF">JJL50_15245</name>
</gene>
<name>A0ABD7C1C6_STEMA</name>
<accession>A0ABD7C1C6</accession>
<dbReference type="EMBL" id="CP067993">
    <property type="protein sequence ID" value="QQQ41300.1"/>
    <property type="molecule type" value="Genomic_DNA"/>
</dbReference>
<reference evidence="1 2" key="1">
    <citation type="submission" date="2021-01" db="EMBL/GenBank/DDBJ databases">
        <title>Genome Characterization of a novel Stenotrophomonas isolate with high keratinase activity.</title>
        <authorList>
            <person name="Cao Z.-J."/>
        </authorList>
    </citation>
    <scope>NUCLEOTIDE SEQUENCE [LARGE SCALE GENOMIC DNA]</scope>
    <source>
        <strain evidence="1 2">DHHJ</strain>
    </source>
</reference>
<sequence length="100" mass="10252">MSAPTPPCAPPSLAAAGISAGREDVVALVTLDAQFAESGETTLSAEQVQRLADLGWVEEGDEPDEISISMLGEDVLAEIDRQVASITPIITAGATGESQD</sequence>
<dbReference type="AlphaFoldDB" id="A0ABD7C1C6"/>
<organism evidence="1 2">
    <name type="scientific">Stenotrophomonas maltophilia</name>
    <name type="common">Pseudomonas maltophilia</name>
    <name type="synonym">Xanthomonas maltophilia</name>
    <dbReference type="NCBI Taxonomy" id="40324"/>
    <lineage>
        <taxon>Bacteria</taxon>
        <taxon>Pseudomonadati</taxon>
        <taxon>Pseudomonadota</taxon>
        <taxon>Gammaproteobacteria</taxon>
        <taxon>Lysobacterales</taxon>
        <taxon>Lysobacteraceae</taxon>
        <taxon>Stenotrophomonas</taxon>
        <taxon>Stenotrophomonas maltophilia group</taxon>
    </lineage>
</organism>
<dbReference type="Proteomes" id="UP000596095">
    <property type="component" value="Chromosome"/>
</dbReference>
<dbReference type="RefSeq" id="WP_201116959.1">
    <property type="nucleotide sequence ID" value="NZ_CP067993.1"/>
</dbReference>
<protein>
    <submittedName>
        <fullName evidence="1">Uncharacterized protein</fullName>
    </submittedName>
</protein>
<evidence type="ECO:0000313" key="1">
    <source>
        <dbReference type="EMBL" id="QQQ41300.1"/>
    </source>
</evidence>
<evidence type="ECO:0000313" key="2">
    <source>
        <dbReference type="Proteomes" id="UP000596095"/>
    </source>
</evidence>